<evidence type="ECO:0000313" key="3">
    <source>
        <dbReference type="Proteomes" id="UP000030755"/>
    </source>
</evidence>
<keyword evidence="3" id="KW-1185">Reference proteome</keyword>
<gene>
    <name evidence="2" type="ORF">O9G_001015</name>
</gene>
<organism evidence="2 3">
    <name type="scientific">Rozella allomycis (strain CSF55)</name>
    <dbReference type="NCBI Taxonomy" id="988480"/>
    <lineage>
        <taxon>Eukaryota</taxon>
        <taxon>Fungi</taxon>
        <taxon>Fungi incertae sedis</taxon>
        <taxon>Cryptomycota</taxon>
        <taxon>Cryptomycota incertae sedis</taxon>
        <taxon>Rozella</taxon>
    </lineage>
</organism>
<feature type="signal peptide" evidence="1">
    <location>
        <begin position="1"/>
        <end position="19"/>
    </location>
</feature>
<sequence>MKKLFACIFLFLLFNVCRSIPTIPPVSYLVILGEQVNWALEVLSSGRTYYSTLLTSNALSVQHKALLVNTIYEKKSSDKSFIYSIESMDGGRLQLAEQLFEHHVRGKCIVDCFKAATRLVKNVRYTMRVQHPRSYDTHILVEGLRHNLLFVFEYQLKRFRKHEQLQAARDAFEIFAEEIKDWHVEDLERMYQRLKLNSFKISDNEIVEFIDATFNSFGIYHPDSYLDMEEFDESEYSETGSPIIKEVTPVFSLEE</sequence>
<accession>A0A075AMY2</accession>
<proteinExistence type="predicted"/>
<name>A0A075AMY2_ROZAC</name>
<keyword evidence="1" id="KW-0732">Signal</keyword>
<dbReference type="EMBL" id="KE561300">
    <property type="protein sequence ID" value="EPZ31104.1"/>
    <property type="molecule type" value="Genomic_DNA"/>
</dbReference>
<dbReference type="Proteomes" id="UP000030755">
    <property type="component" value="Unassembled WGS sequence"/>
</dbReference>
<evidence type="ECO:0000256" key="1">
    <source>
        <dbReference type="SAM" id="SignalP"/>
    </source>
</evidence>
<feature type="chain" id="PRO_5001705512" evidence="1">
    <location>
        <begin position="20"/>
        <end position="255"/>
    </location>
</feature>
<dbReference type="HOGENOM" id="CLU_1090510_0_0_1"/>
<dbReference type="AlphaFoldDB" id="A0A075AMY2"/>
<reference evidence="2 3" key="1">
    <citation type="journal article" date="2013" name="Curr. Biol.">
        <title>Shared signatures of parasitism and phylogenomics unite Cryptomycota and microsporidia.</title>
        <authorList>
            <person name="James T.Y."/>
            <person name="Pelin A."/>
            <person name="Bonen L."/>
            <person name="Ahrendt S."/>
            <person name="Sain D."/>
            <person name="Corradi N."/>
            <person name="Stajich J.E."/>
        </authorList>
    </citation>
    <scope>NUCLEOTIDE SEQUENCE [LARGE SCALE GENOMIC DNA]</scope>
    <source>
        <strain evidence="2 3">CSF55</strain>
    </source>
</reference>
<evidence type="ECO:0000313" key="2">
    <source>
        <dbReference type="EMBL" id="EPZ31104.1"/>
    </source>
</evidence>
<protein>
    <submittedName>
        <fullName evidence="2">Uncharacterized protein</fullName>
    </submittedName>
</protein>